<dbReference type="RefSeq" id="XP_003251417.1">
    <property type="nucleotide sequence ID" value="XM_003251369.4"/>
</dbReference>
<evidence type="ECO:0000256" key="2">
    <source>
        <dbReference type="ARBA" id="ARBA00022676"/>
    </source>
</evidence>
<dbReference type="Proteomes" id="UP000005203">
    <property type="component" value="Linkage group LG1"/>
</dbReference>
<keyword evidence="5" id="KW-0732">Signal</keyword>
<dbReference type="OrthoDB" id="5835829at2759"/>
<evidence type="ECO:0000313" key="8">
    <source>
        <dbReference type="RefSeq" id="XP_003251417.1"/>
    </source>
</evidence>
<dbReference type="SUPFAM" id="SSF53756">
    <property type="entry name" value="UDP-Glycosyltransferase/glycogen phosphorylase"/>
    <property type="match status" value="1"/>
</dbReference>
<keyword evidence="3" id="KW-0808">Transferase</keyword>
<evidence type="ECO:0000313" key="9">
    <source>
        <dbReference type="RefSeq" id="XP_006569652.1"/>
    </source>
</evidence>
<dbReference type="Gene3D" id="3.40.50.2000">
    <property type="entry name" value="Glycogen Phosphorylase B"/>
    <property type="match status" value="1"/>
</dbReference>
<dbReference type="RefSeq" id="XP_006569652.1">
    <property type="nucleotide sequence ID" value="XM_006569589.3"/>
</dbReference>
<evidence type="ECO:0000256" key="4">
    <source>
        <dbReference type="SAM" id="Phobius"/>
    </source>
</evidence>
<dbReference type="EnsemblMetazoa" id="XM_003251369">
    <property type="protein sequence ID" value="XP_003251417"/>
    <property type="gene ID" value="LOC100577140"/>
</dbReference>
<dbReference type="InterPro" id="IPR002213">
    <property type="entry name" value="UDP_glucos_trans"/>
</dbReference>
<feature type="transmembrane region" description="Helical" evidence="4">
    <location>
        <begin position="456"/>
        <end position="481"/>
    </location>
</feature>
<dbReference type="KEGG" id="ame:100577140"/>
<sequence length="495" mass="56894">MSIIIILCVNFYLMNIVQSSTLTTPPQSAVVVAFEDIYDLSLLANTLSDQGIDTTLIIPASNENEVYETLIDVEVLTVKVEIKESTIYSEKKTIQICEALLKDEQIAKKIQEIQPTFTVFPALRHDGCLLPWAKTVESIPVIWTRNREEEIYVFEWTGAALSVQNTGFWTRLWTNMSRRSIFYTVRDEYIIYALRIAGKYLPHTDVNLDNLYDDVHLILWGADVILRSDFAPLTQLIVEVGCHHCRGPHPLQNDLHKALIEFRLGTVVVLLDENYETLIKELAWKLPQGKEGQAVVWKNMKWQNLNENLPENLFVHPRIDRQDLIGYGRTRVVLSHCADTELLESAFHGSPVICFPRNSYEVKNTARAIQLGFARSVEEIDTLSGEEIANTVNHIHETMSYRENARKVSLAIRDRINPAVDRLIYWLRYMARTKDWNLYFLMPANSVKTMNEDLQFFLGLFVGVIVGAFSTIGCMLTRYLIISKKVQRSKGRYTR</sequence>
<keyword evidence="4" id="KW-0472">Membrane</keyword>
<evidence type="ECO:0000256" key="1">
    <source>
        <dbReference type="ARBA" id="ARBA00009995"/>
    </source>
</evidence>
<keyword evidence="4" id="KW-0812">Transmembrane</keyword>
<reference evidence="8" key="2">
    <citation type="submission" date="2023-09" db="UniProtKB">
        <authorList>
            <consortium name="RefSeq"/>
        </authorList>
    </citation>
    <scope>IDENTIFICATION</scope>
    <source>
        <strain evidence="7 8">DH4</strain>
        <tissue evidence="8 9">Whole body</tissue>
    </source>
</reference>
<accession>A0A8B6XW26</accession>
<dbReference type="GeneID" id="100577140"/>
<gene>
    <name evidence="6" type="primary">100577140</name>
    <name evidence="8 9" type="synonym">LOC100577140</name>
</gene>
<keyword evidence="2" id="KW-0328">Glycosyltransferase</keyword>
<keyword evidence="4" id="KW-1133">Transmembrane helix</keyword>
<evidence type="ECO:0000313" key="7">
    <source>
        <dbReference type="Proteomes" id="UP000005203"/>
    </source>
</evidence>
<dbReference type="EnsemblMetazoa" id="XM_006569589">
    <property type="protein sequence ID" value="XP_006569652"/>
    <property type="gene ID" value="LOC100577140"/>
</dbReference>
<organism evidence="6">
    <name type="scientific">Apis mellifera</name>
    <name type="common">Honeybee</name>
    <dbReference type="NCBI Taxonomy" id="7460"/>
    <lineage>
        <taxon>Eukaryota</taxon>
        <taxon>Metazoa</taxon>
        <taxon>Ecdysozoa</taxon>
        <taxon>Arthropoda</taxon>
        <taxon>Hexapoda</taxon>
        <taxon>Insecta</taxon>
        <taxon>Pterygota</taxon>
        <taxon>Neoptera</taxon>
        <taxon>Endopterygota</taxon>
        <taxon>Hymenoptera</taxon>
        <taxon>Apocrita</taxon>
        <taxon>Aculeata</taxon>
        <taxon>Apoidea</taxon>
        <taxon>Anthophila</taxon>
        <taxon>Apidae</taxon>
        <taxon>Apis</taxon>
    </lineage>
</organism>
<dbReference type="InterPro" id="IPR050271">
    <property type="entry name" value="UDP-glycosyltransferase"/>
</dbReference>
<evidence type="ECO:0000256" key="3">
    <source>
        <dbReference type="ARBA" id="ARBA00022679"/>
    </source>
</evidence>
<dbReference type="OMA" id="EIGCHHC"/>
<comment type="similarity">
    <text evidence="1">Belongs to the UDP-glycosyltransferase family.</text>
</comment>
<proteinExistence type="inferred from homology"/>
<dbReference type="GO" id="GO:0008194">
    <property type="term" value="F:UDP-glycosyltransferase activity"/>
    <property type="evidence" value="ECO:0007669"/>
    <property type="project" value="InterPro"/>
</dbReference>
<keyword evidence="7" id="KW-1185">Reference proteome</keyword>
<dbReference type="AlphaFoldDB" id="A0A7M7GAH4"/>
<dbReference type="Pfam" id="PF00201">
    <property type="entry name" value="UDPGT"/>
    <property type="match status" value="1"/>
</dbReference>
<accession>A0A8B6ZB16</accession>
<dbReference type="SMR" id="A0A7M7GAH4"/>
<feature type="signal peptide" evidence="5">
    <location>
        <begin position="1"/>
        <end position="19"/>
    </location>
</feature>
<name>A0A7M7GAH4_APIME</name>
<evidence type="ECO:0000256" key="5">
    <source>
        <dbReference type="SAM" id="SignalP"/>
    </source>
</evidence>
<evidence type="ECO:0000313" key="6">
    <source>
        <dbReference type="EnsemblMetazoa" id="XP_003251417"/>
    </source>
</evidence>
<reference evidence="6" key="1">
    <citation type="submission" date="2021-01" db="UniProtKB">
        <authorList>
            <consortium name="EnsemblMetazoa"/>
        </authorList>
    </citation>
    <scope>IDENTIFICATION</scope>
    <source>
        <strain evidence="6">DH4</strain>
    </source>
</reference>
<dbReference type="PANTHER" id="PTHR48043:SF145">
    <property type="entry name" value="FI06409P-RELATED"/>
    <property type="match status" value="1"/>
</dbReference>
<accession>A0A7M7GAH4</accession>
<accession>A0A7M7LSX9</accession>
<feature type="chain" id="PRO_5044659302" evidence="5">
    <location>
        <begin position="20"/>
        <end position="495"/>
    </location>
</feature>
<protein>
    <submittedName>
        <fullName evidence="8 9">UDP-glucuronosyltransferase 2B19</fullName>
    </submittedName>
</protein>
<dbReference type="PANTHER" id="PTHR48043">
    <property type="entry name" value="EG:EG0003.4 PROTEIN-RELATED"/>
    <property type="match status" value="1"/>
</dbReference>